<protein>
    <submittedName>
        <fullName evidence="1">Uncharacterized protein</fullName>
    </submittedName>
</protein>
<sequence>MYGVREMVREATKVCVGMAGRTALGGEVTLAAGVYGRETCRRRMVKDMVYESNVFIHLVRAASQEPRATCHEPRTTSHKPMPSLTSVYFRCALIRRHYRKGNRPAMSKTDQAKQQQSVTIQTTYRLASLRTLFEL</sequence>
<proteinExistence type="predicted"/>
<evidence type="ECO:0000313" key="2">
    <source>
        <dbReference type="Proteomes" id="UP000324222"/>
    </source>
</evidence>
<keyword evidence="2" id="KW-1185">Reference proteome</keyword>
<dbReference type="Proteomes" id="UP000324222">
    <property type="component" value="Unassembled WGS sequence"/>
</dbReference>
<comment type="caution">
    <text evidence="1">The sequence shown here is derived from an EMBL/GenBank/DDBJ whole genome shotgun (WGS) entry which is preliminary data.</text>
</comment>
<evidence type="ECO:0000313" key="1">
    <source>
        <dbReference type="EMBL" id="MPC45511.1"/>
    </source>
</evidence>
<organism evidence="1 2">
    <name type="scientific">Portunus trituberculatus</name>
    <name type="common">Swimming crab</name>
    <name type="synonym">Neptunus trituberculatus</name>
    <dbReference type="NCBI Taxonomy" id="210409"/>
    <lineage>
        <taxon>Eukaryota</taxon>
        <taxon>Metazoa</taxon>
        <taxon>Ecdysozoa</taxon>
        <taxon>Arthropoda</taxon>
        <taxon>Crustacea</taxon>
        <taxon>Multicrustacea</taxon>
        <taxon>Malacostraca</taxon>
        <taxon>Eumalacostraca</taxon>
        <taxon>Eucarida</taxon>
        <taxon>Decapoda</taxon>
        <taxon>Pleocyemata</taxon>
        <taxon>Brachyura</taxon>
        <taxon>Eubrachyura</taxon>
        <taxon>Portunoidea</taxon>
        <taxon>Portunidae</taxon>
        <taxon>Portuninae</taxon>
        <taxon>Portunus</taxon>
    </lineage>
</organism>
<dbReference type="AlphaFoldDB" id="A0A5B7FE67"/>
<gene>
    <name evidence="1" type="ORF">E2C01_039211</name>
</gene>
<accession>A0A5B7FE67</accession>
<reference evidence="1 2" key="1">
    <citation type="submission" date="2019-05" db="EMBL/GenBank/DDBJ databases">
        <title>Another draft genome of Portunus trituberculatus and its Hox gene families provides insights of decapod evolution.</title>
        <authorList>
            <person name="Jeong J.-H."/>
            <person name="Song I."/>
            <person name="Kim S."/>
            <person name="Choi T."/>
            <person name="Kim D."/>
            <person name="Ryu S."/>
            <person name="Kim W."/>
        </authorList>
    </citation>
    <scope>NUCLEOTIDE SEQUENCE [LARGE SCALE GENOMIC DNA]</scope>
    <source>
        <tissue evidence="1">Muscle</tissue>
    </source>
</reference>
<dbReference type="EMBL" id="VSRR010006761">
    <property type="protein sequence ID" value="MPC45511.1"/>
    <property type="molecule type" value="Genomic_DNA"/>
</dbReference>
<name>A0A5B7FE67_PORTR</name>